<reference evidence="2" key="1">
    <citation type="submission" date="2018-06" db="EMBL/GenBank/DDBJ databases">
        <authorList>
            <person name="Zhirakovskaya E."/>
        </authorList>
    </citation>
    <scope>NUCLEOTIDE SEQUENCE</scope>
</reference>
<feature type="domain" description="DUF4382" evidence="1">
    <location>
        <begin position="48"/>
        <end position="193"/>
    </location>
</feature>
<evidence type="ECO:0000259" key="1">
    <source>
        <dbReference type="Pfam" id="PF14321"/>
    </source>
</evidence>
<organism evidence="2">
    <name type="scientific">hydrothermal vent metagenome</name>
    <dbReference type="NCBI Taxonomy" id="652676"/>
    <lineage>
        <taxon>unclassified sequences</taxon>
        <taxon>metagenomes</taxon>
        <taxon>ecological metagenomes</taxon>
    </lineage>
</organism>
<gene>
    <name evidence="2" type="ORF">MNBD_GAMMA08-662</name>
</gene>
<accession>A0A3B0Y4U3</accession>
<name>A0A3B0Y4U3_9ZZZZ</name>
<dbReference type="AlphaFoldDB" id="A0A3B0Y4U3"/>
<dbReference type="EMBL" id="UOFH01000250">
    <property type="protein sequence ID" value="VAW63416.1"/>
    <property type="molecule type" value="Genomic_DNA"/>
</dbReference>
<evidence type="ECO:0000313" key="2">
    <source>
        <dbReference type="EMBL" id="VAW63416.1"/>
    </source>
</evidence>
<dbReference type="Pfam" id="PF14321">
    <property type="entry name" value="DUF4382"/>
    <property type="match status" value="1"/>
</dbReference>
<keyword evidence="2" id="KW-0449">Lipoprotein</keyword>
<dbReference type="InterPro" id="IPR025491">
    <property type="entry name" value="DUF4382"/>
</dbReference>
<protein>
    <submittedName>
        <fullName evidence="2">Putative lipoprotein</fullName>
    </submittedName>
</protein>
<dbReference type="PROSITE" id="PS51257">
    <property type="entry name" value="PROKAR_LIPOPROTEIN"/>
    <property type="match status" value="1"/>
</dbReference>
<sequence>MNTRLISKCIYITFSLLLISTLYSCSSGNGSGAGNSTSATAGRAGSNTSKLTVSITDAPIDSAREVWVQFTGLSIKPVGGDAIDFTFESEKNINLLALEGVHSINLLSNTEITAGKYSWIRLHVNAINDNINDTYIVLNDGSTHELWIPSGEQTGLKINTPFEVIENEALNLMLDFDLRKSIVLQGNSYKLRPTLRMVNKNNTDNITGTIDLSLLTSVNCSDTDPVTGNAVYLFTGTNTVPSDISNGNSNLETSARIKLNQQTGDYEYIIGYVPVGDYTLAFTCQADLDDPSRKDNIMFSFTTNLTVTANAANAELLITPPNIVR</sequence>
<proteinExistence type="predicted"/>